<keyword evidence="2" id="KW-1185">Reference proteome</keyword>
<evidence type="ECO:0000313" key="2">
    <source>
        <dbReference type="Proteomes" id="UP001299235"/>
    </source>
</evidence>
<accession>A0ABS8ES35</accession>
<sequence length="85" mass="9581">MIDLTGCVSIPYFKKTVFTGSDGKMRYLLGKAEENEETVLKAWYWEGPYASMYVPEEKKTAAVFPFSEEGISQAVAWLNEAAVNF</sequence>
<reference evidence="1 2" key="1">
    <citation type="submission" date="2021-10" db="EMBL/GenBank/DDBJ databases">
        <title>Anaerobic single-cell dispensing facilitates the cultivation of human gut bacteria.</title>
        <authorList>
            <person name="Afrizal A."/>
        </authorList>
    </citation>
    <scope>NUCLEOTIDE SEQUENCE [LARGE SCALE GENOMIC DNA]</scope>
    <source>
        <strain evidence="1 2">CLA-AA-H246</strain>
    </source>
</reference>
<evidence type="ECO:0000313" key="1">
    <source>
        <dbReference type="EMBL" id="MCC2147774.1"/>
    </source>
</evidence>
<evidence type="ECO:0008006" key="3">
    <source>
        <dbReference type="Google" id="ProtNLM"/>
    </source>
</evidence>
<name>A0ABS8ES35_9FIRM</name>
<protein>
    <recommendedName>
        <fullName evidence="3">GNAT family acetyltransferase</fullName>
    </recommendedName>
</protein>
<proteinExistence type="predicted"/>
<organism evidence="1 2">
    <name type="scientific">Hominisplanchenecus faecis</name>
    <dbReference type="NCBI Taxonomy" id="2885351"/>
    <lineage>
        <taxon>Bacteria</taxon>
        <taxon>Bacillati</taxon>
        <taxon>Bacillota</taxon>
        <taxon>Clostridia</taxon>
        <taxon>Lachnospirales</taxon>
        <taxon>Lachnospiraceae</taxon>
        <taxon>Hominisplanchenecus</taxon>
    </lineage>
</organism>
<gene>
    <name evidence="1" type="ORF">LKD42_00675</name>
</gene>
<comment type="caution">
    <text evidence="1">The sequence shown here is derived from an EMBL/GenBank/DDBJ whole genome shotgun (WGS) entry which is preliminary data.</text>
</comment>
<dbReference type="EMBL" id="JAJEQE010000001">
    <property type="protein sequence ID" value="MCC2147774.1"/>
    <property type="molecule type" value="Genomic_DNA"/>
</dbReference>
<dbReference type="RefSeq" id="WP_022119674.1">
    <property type="nucleotide sequence ID" value="NZ_JAJEQE010000001.1"/>
</dbReference>
<dbReference type="Proteomes" id="UP001299235">
    <property type="component" value="Unassembled WGS sequence"/>
</dbReference>